<reference evidence="2" key="1">
    <citation type="submission" date="2020-12" db="UniProtKB">
        <authorList>
            <consortium name="WormBaseParasite"/>
        </authorList>
    </citation>
    <scope>IDENTIFICATION</scope>
    <source>
        <strain evidence="2">MHco3</strain>
    </source>
</reference>
<proteinExistence type="predicted"/>
<evidence type="ECO:0000313" key="2">
    <source>
        <dbReference type="WBParaSite" id="HCON_00081110-00001"/>
    </source>
</evidence>
<dbReference type="Proteomes" id="UP000025227">
    <property type="component" value="Unplaced"/>
</dbReference>
<sequence length="97" mass="11428">MSKIKRAAWRSFKDIEGVLKQAKNIYLLKHFGKDFLIHQVQSGIRSSRLRQRTKIRVAVAYIKEAKIRRVVHILQYRPTVQPAADWIARDVKRTSGW</sequence>
<keyword evidence="1" id="KW-1185">Reference proteome</keyword>
<dbReference type="WBParaSite" id="HCON_00081110-00001">
    <property type="protein sequence ID" value="HCON_00081110-00001"/>
    <property type="gene ID" value="HCON_00081110"/>
</dbReference>
<name>A0A7I4YCD3_HAECO</name>
<protein>
    <submittedName>
        <fullName evidence="2">RVT_N domain-containing protein</fullName>
    </submittedName>
</protein>
<organism evidence="1 2">
    <name type="scientific">Haemonchus contortus</name>
    <name type="common">Barber pole worm</name>
    <dbReference type="NCBI Taxonomy" id="6289"/>
    <lineage>
        <taxon>Eukaryota</taxon>
        <taxon>Metazoa</taxon>
        <taxon>Ecdysozoa</taxon>
        <taxon>Nematoda</taxon>
        <taxon>Chromadorea</taxon>
        <taxon>Rhabditida</taxon>
        <taxon>Rhabditina</taxon>
        <taxon>Rhabditomorpha</taxon>
        <taxon>Strongyloidea</taxon>
        <taxon>Trichostrongylidae</taxon>
        <taxon>Haemonchus</taxon>
    </lineage>
</organism>
<dbReference type="OrthoDB" id="407509at2759"/>
<evidence type="ECO:0000313" key="1">
    <source>
        <dbReference type="Proteomes" id="UP000025227"/>
    </source>
</evidence>
<dbReference type="AlphaFoldDB" id="A0A7I4YCD3"/>
<accession>A0A7I4YCD3</accession>